<feature type="transmembrane region" description="Helical" evidence="1">
    <location>
        <begin position="249"/>
        <end position="267"/>
    </location>
</feature>
<dbReference type="InterPro" id="IPR008485">
    <property type="entry name" value="JAMP"/>
</dbReference>
<dbReference type="Proteomes" id="UP000694941">
    <property type="component" value="Unplaced"/>
</dbReference>
<dbReference type="PANTHER" id="PTHR12740">
    <property type="entry name" value="JNK1/MAPK8-ASSOCIATED MEMBRANE PROTEIN"/>
    <property type="match status" value="1"/>
</dbReference>
<sequence>MDLYCLGLYCGRIRTENGTWSDCGACPRGYSVVHWPERNYQCLPCMGTPTFYSWLYLGFMAVLPLVLEWYLIDQTVKRRNFTKELVLLHISALIENVVASLLSLLIISPTGKLMINSCQVHRLSDWYTMLHNPNPGYKTTLRCTQEAVYPLYSIVFIDYALVLVLLFLCRPILVGKVLRGEGKKSVYLTMYLIPGLAVLHATCCGLLYYAFPYIVIIMSVVSVAAHLAFRLDQSMKSLLISTFKDVRNLVILLGHWLLHAYGIVAITQLKEPLLNGALISLVPFPAFFYILTSKFTDPSKLHIN</sequence>
<keyword evidence="1" id="KW-0472">Membrane</keyword>
<dbReference type="RefSeq" id="XP_013782657.1">
    <property type="nucleotide sequence ID" value="XM_013927203.2"/>
</dbReference>
<keyword evidence="1" id="KW-0812">Transmembrane</keyword>
<feature type="transmembrane region" description="Helical" evidence="1">
    <location>
        <begin position="273"/>
        <end position="291"/>
    </location>
</feature>
<accession>A0ABM1BIG7</accession>
<evidence type="ECO:0000313" key="3">
    <source>
        <dbReference type="RefSeq" id="XP_013782657.1"/>
    </source>
</evidence>
<feature type="transmembrane region" description="Helical" evidence="1">
    <location>
        <begin position="151"/>
        <end position="173"/>
    </location>
</feature>
<proteinExistence type="predicted"/>
<keyword evidence="1" id="KW-1133">Transmembrane helix</keyword>
<dbReference type="Pfam" id="PF05571">
    <property type="entry name" value="JAMP"/>
    <property type="match status" value="1"/>
</dbReference>
<feature type="transmembrane region" description="Helical" evidence="1">
    <location>
        <begin position="84"/>
        <end position="107"/>
    </location>
</feature>
<protein>
    <submittedName>
        <fullName evidence="3">JNK1/MAPK8-associated membrane protein-like isoform X2</fullName>
    </submittedName>
</protein>
<organism evidence="2 3">
    <name type="scientific">Limulus polyphemus</name>
    <name type="common">Atlantic horseshoe crab</name>
    <dbReference type="NCBI Taxonomy" id="6850"/>
    <lineage>
        <taxon>Eukaryota</taxon>
        <taxon>Metazoa</taxon>
        <taxon>Ecdysozoa</taxon>
        <taxon>Arthropoda</taxon>
        <taxon>Chelicerata</taxon>
        <taxon>Merostomata</taxon>
        <taxon>Xiphosura</taxon>
        <taxon>Limulidae</taxon>
        <taxon>Limulus</taxon>
    </lineage>
</organism>
<reference evidence="3" key="1">
    <citation type="submission" date="2025-08" db="UniProtKB">
        <authorList>
            <consortium name="RefSeq"/>
        </authorList>
    </citation>
    <scope>IDENTIFICATION</scope>
    <source>
        <tissue evidence="3">Muscle</tissue>
    </source>
</reference>
<feature type="transmembrane region" description="Helical" evidence="1">
    <location>
        <begin position="53"/>
        <end position="72"/>
    </location>
</feature>
<evidence type="ECO:0000256" key="1">
    <source>
        <dbReference type="SAM" id="Phobius"/>
    </source>
</evidence>
<feature type="transmembrane region" description="Helical" evidence="1">
    <location>
        <begin position="208"/>
        <end position="229"/>
    </location>
</feature>
<gene>
    <name evidence="3" type="primary">LOC106466895</name>
</gene>
<evidence type="ECO:0000313" key="2">
    <source>
        <dbReference type="Proteomes" id="UP000694941"/>
    </source>
</evidence>
<dbReference type="GeneID" id="106466895"/>
<dbReference type="PANTHER" id="PTHR12740:SF4">
    <property type="entry name" value="JNK1_MAPK8-ASSOCIATED MEMBRANE PROTEIN"/>
    <property type="match status" value="1"/>
</dbReference>
<name>A0ABM1BIG7_LIMPO</name>
<keyword evidence="2" id="KW-1185">Reference proteome</keyword>